<dbReference type="SMART" id="SM00220">
    <property type="entry name" value="S_TKc"/>
    <property type="match status" value="1"/>
</dbReference>
<dbReference type="Proteomes" id="UP000323505">
    <property type="component" value="Unassembled WGS sequence"/>
</dbReference>
<feature type="compositionally biased region" description="Basic and acidic residues" evidence="6">
    <location>
        <begin position="199"/>
        <end position="229"/>
    </location>
</feature>
<evidence type="ECO:0000313" key="9">
    <source>
        <dbReference type="EMBL" id="TYK53586.1"/>
    </source>
</evidence>
<keyword evidence="9" id="KW-0723">Serine/threonine-protein kinase</keyword>
<evidence type="ECO:0000313" key="10">
    <source>
        <dbReference type="Proteomes" id="UP000323505"/>
    </source>
</evidence>
<feature type="compositionally biased region" description="Basic and acidic residues" evidence="6">
    <location>
        <begin position="242"/>
        <end position="255"/>
    </location>
</feature>
<proteinExistence type="predicted"/>
<evidence type="ECO:0000256" key="2">
    <source>
        <dbReference type="ARBA" id="ARBA00022741"/>
    </source>
</evidence>
<dbReference type="GO" id="GO:0004674">
    <property type="term" value="F:protein serine/threonine kinase activity"/>
    <property type="evidence" value="ECO:0007669"/>
    <property type="project" value="UniProtKB-KW"/>
</dbReference>
<keyword evidence="7" id="KW-1133">Transmembrane helix</keyword>
<gene>
    <name evidence="9" type="ORF">FXF68_02455</name>
</gene>
<dbReference type="SUPFAM" id="SSF56112">
    <property type="entry name" value="Protein kinase-like (PK-like)"/>
    <property type="match status" value="1"/>
</dbReference>
<dbReference type="PROSITE" id="PS00108">
    <property type="entry name" value="PROTEIN_KINASE_ST"/>
    <property type="match status" value="1"/>
</dbReference>
<dbReference type="Pfam" id="PF00069">
    <property type="entry name" value="Pkinase"/>
    <property type="match status" value="1"/>
</dbReference>
<dbReference type="InterPro" id="IPR000719">
    <property type="entry name" value="Prot_kinase_dom"/>
</dbReference>
<comment type="caution">
    <text evidence="9">The sequence shown here is derived from an EMBL/GenBank/DDBJ whole genome shotgun (WGS) entry which is preliminary data.</text>
</comment>
<feature type="region of interest" description="Disordered" evidence="6">
    <location>
        <begin position="1"/>
        <end position="73"/>
    </location>
</feature>
<feature type="transmembrane region" description="Helical" evidence="7">
    <location>
        <begin position="631"/>
        <end position="649"/>
    </location>
</feature>
<dbReference type="InterPro" id="IPR017441">
    <property type="entry name" value="Protein_kinase_ATP_BS"/>
</dbReference>
<evidence type="ECO:0000256" key="3">
    <source>
        <dbReference type="ARBA" id="ARBA00022777"/>
    </source>
</evidence>
<name>A0A5D3G041_9ACTN</name>
<evidence type="ECO:0000256" key="4">
    <source>
        <dbReference type="ARBA" id="ARBA00022840"/>
    </source>
</evidence>
<dbReference type="InterPro" id="IPR011009">
    <property type="entry name" value="Kinase-like_dom_sf"/>
</dbReference>
<organism evidence="9 10">
    <name type="scientific">Actinomadura decatromicini</name>
    <dbReference type="NCBI Taxonomy" id="2604572"/>
    <lineage>
        <taxon>Bacteria</taxon>
        <taxon>Bacillati</taxon>
        <taxon>Actinomycetota</taxon>
        <taxon>Actinomycetes</taxon>
        <taxon>Streptosporangiales</taxon>
        <taxon>Thermomonosporaceae</taxon>
        <taxon>Actinomadura</taxon>
    </lineage>
</organism>
<protein>
    <submittedName>
        <fullName evidence="9">Serine/threonine protein kinase</fullName>
    </submittedName>
</protein>
<dbReference type="PROSITE" id="PS50011">
    <property type="entry name" value="PROTEIN_KINASE_DOM"/>
    <property type="match status" value="1"/>
</dbReference>
<feature type="binding site" evidence="5">
    <location>
        <position position="354"/>
    </location>
    <ligand>
        <name>ATP</name>
        <dbReference type="ChEBI" id="CHEBI:30616"/>
    </ligand>
</feature>
<feature type="compositionally biased region" description="Basic residues" evidence="6">
    <location>
        <begin position="151"/>
        <end position="161"/>
    </location>
</feature>
<dbReference type="CDD" id="cd14014">
    <property type="entry name" value="STKc_PknB_like"/>
    <property type="match status" value="1"/>
</dbReference>
<evidence type="ECO:0000256" key="7">
    <source>
        <dbReference type="SAM" id="Phobius"/>
    </source>
</evidence>
<feature type="compositionally biased region" description="Polar residues" evidence="6">
    <location>
        <begin position="595"/>
        <end position="605"/>
    </location>
</feature>
<dbReference type="Gene3D" id="1.10.510.10">
    <property type="entry name" value="Transferase(Phosphotransferase) domain 1"/>
    <property type="match status" value="1"/>
</dbReference>
<dbReference type="EMBL" id="VSRQ01000001">
    <property type="protein sequence ID" value="TYK53586.1"/>
    <property type="molecule type" value="Genomic_DNA"/>
</dbReference>
<keyword evidence="7" id="KW-0812">Transmembrane</keyword>
<feature type="compositionally biased region" description="Basic residues" evidence="6">
    <location>
        <begin position="133"/>
        <end position="143"/>
    </location>
</feature>
<keyword evidence="3 9" id="KW-0418">Kinase</keyword>
<keyword evidence="10" id="KW-1185">Reference proteome</keyword>
<feature type="region of interest" description="Disordered" evidence="6">
    <location>
        <begin position="577"/>
        <end position="623"/>
    </location>
</feature>
<evidence type="ECO:0000259" key="8">
    <source>
        <dbReference type="PROSITE" id="PS50011"/>
    </source>
</evidence>
<keyword evidence="1" id="KW-0808">Transferase</keyword>
<keyword evidence="4 5" id="KW-0067">ATP-binding</keyword>
<evidence type="ECO:0000256" key="1">
    <source>
        <dbReference type="ARBA" id="ARBA00022679"/>
    </source>
</evidence>
<dbReference type="PROSITE" id="PS00107">
    <property type="entry name" value="PROTEIN_KINASE_ATP"/>
    <property type="match status" value="1"/>
</dbReference>
<dbReference type="GO" id="GO:0005524">
    <property type="term" value="F:ATP binding"/>
    <property type="evidence" value="ECO:0007669"/>
    <property type="project" value="UniProtKB-UniRule"/>
</dbReference>
<dbReference type="InterPro" id="IPR008271">
    <property type="entry name" value="Ser/Thr_kinase_AS"/>
</dbReference>
<evidence type="ECO:0000256" key="6">
    <source>
        <dbReference type="SAM" id="MobiDB-lite"/>
    </source>
</evidence>
<dbReference type="PANTHER" id="PTHR43289">
    <property type="entry name" value="MITOGEN-ACTIVATED PROTEIN KINASE KINASE KINASE 20-RELATED"/>
    <property type="match status" value="1"/>
</dbReference>
<dbReference type="AlphaFoldDB" id="A0A5D3G041"/>
<keyword evidence="2 5" id="KW-0547">Nucleotide-binding</keyword>
<feature type="region of interest" description="Disordered" evidence="6">
    <location>
        <begin position="191"/>
        <end position="322"/>
    </location>
</feature>
<feature type="domain" description="Protein kinase" evidence="8">
    <location>
        <begin position="326"/>
        <end position="580"/>
    </location>
</feature>
<feature type="compositionally biased region" description="Basic and acidic residues" evidence="6">
    <location>
        <begin position="120"/>
        <end position="130"/>
    </location>
</feature>
<keyword evidence="7" id="KW-0472">Membrane</keyword>
<feature type="compositionally biased region" description="Low complexity" evidence="6">
    <location>
        <begin position="256"/>
        <end position="265"/>
    </location>
</feature>
<dbReference type="PANTHER" id="PTHR43289:SF34">
    <property type="entry name" value="SERINE_THREONINE-PROTEIN KINASE YBDM-RELATED"/>
    <property type="match status" value="1"/>
</dbReference>
<sequence length="758" mass="81533">MRWHVLPSHGRLLPHGRGRQVGDAGRPGPDGRGRGDGPGHGGRNADGPVLQEGRERPGLPVQPGTRRRWTDQGARSDPLGLVLRRRDDEPDRHVRVPAAAHVLPAAGGLVLRRTGDLRARGDRDLRHDPGGARPRRRAGRQRPRHGDGRRGALRSRPGRLPLRVRGHTLGAVERYAVRAVLRAVVDAAEYQGGSAPCEARGEPEHVRGAGRRSEDRDAVREARPGRPREAGGIGAAEEEAAREEGAREEAGDAGHARAAASGAVHRAARHRTDRLGADPRRPRPLAPDRPTRPNRGAPMTVPLNTDGPPGRATPLAPRDPRWFGEFRTTGVLGEGGMGRVYSGRARDGRPVAIKAIRAELARDEGFRTRFRREAESALRVPAYATAEVLAADPDAPVPYLVTEYIDGPTLHALVAEGGPLRGAELHQLAVAVATALKGVHGAGIMHRDLKPGNVLLSRFGPRVIDFGIARTPDATRMTGDGQAVGTPSYMAPEQLLNDPRPASDVFAWGGVIVFAATGHRPFDGGTMQRMVAQIMNEEPDLGGLPGNLRAAVSAAMRKDPGARPTAARLLEMLDAADDTAPAPPPARAPAGRAAEQTTTDATAVSQVPDEYRTSTYVPPERRRRRRGSARLLWALLMPLVLVGGLLAWTHRPAGDPVVTAVDVKVDHPRPGCGDEVDVTGTLTTDGKPGRIPYQWWRSDEDAPEPPLRQSVDEGRTRTTVHLLWKVHGKGRHRFTATLTVLGDHAMQDTASFTYSCAS</sequence>
<accession>A0A5D3G041</accession>
<reference evidence="9 10" key="1">
    <citation type="submission" date="2019-08" db="EMBL/GenBank/DDBJ databases">
        <title>Actinomadura sp. nov. CYP1-5 isolated from mountain soil.</title>
        <authorList>
            <person name="Songsumanus A."/>
            <person name="Kuncharoen N."/>
            <person name="Kudo T."/>
            <person name="Yuki M."/>
            <person name="Igarashi Y."/>
            <person name="Tanasupawat S."/>
        </authorList>
    </citation>
    <scope>NUCLEOTIDE SEQUENCE [LARGE SCALE GENOMIC DNA]</scope>
    <source>
        <strain evidence="9 10">CYP1-5</strain>
    </source>
</reference>
<evidence type="ECO:0000256" key="5">
    <source>
        <dbReference type="PROSITE-ProRule" id="PRU10141"/>
    </source>
</evidence>
<feature type="region of interest" description="Disordered" evidence="6">
    <location>
        <begin position="120"/>
        <end position="161"/>
    </location>
</feature>
<dbReference type="Gene3D" id="3.30.200.20">
    <property type="entry name" value="Phosphorylase Kinase, domain 1"/>
    <property type="match status" value="1"/>
</dbReference>